<evidence type="ECO:0000256" key="3">
    <source>
        <dbReference type="ARBA" id="ARBA00001941"/>
    </source>
</evidence>
<protein>
    <recommendedName>
        <fullName evidence="9 19">3-dehydroquinate synthase</fullName>
        <ecNumber evidence="8 19">4.2.3.4</ecNumber>
    </recommendedName>
</protein>
<evidence type="ECO:0000256" key="7">
    <source>
        <dbReference type="ARBA" id="ARBA00005412"/>
    </source>
</evidence>
<evidence type="ECO:0000259" key="20">
    <source>
        <dbReference type="Pfam" id="PF01761"/>
    </source>
</evidence>
<comment type="function">
    <text evidence="4">Catalyzes the conversion of 3-deoxy-D-arabino-heptulosonate 7-phosphate (DAHP) to dehydroquinate (DHQ).</text>
</comment>
<evidence type="ECO:0000256" key="17">
    <source>
        <dbReference type="ARBA" id="ARBA00023239"/>
    </source>
</evidence>
<evidence type="ECO:0000256" key="10">
    <source>
        <dbReference type="ARBA" id="ARBA00022490"/>
    </source>
</evidence>
<dbReference type="InterPro" id="IPR050071">
    <property type="entry name" value="Dehydroquinate_synthase"/>
</dbReference>
<evidence type="ECO:0000256" key="8">
    <source>
        <dbReference type="ARBA" id="ARBA00013031"/>
    </source>
</evidence>
<comment type="cofactor">
    <cofactor evidence="3">
        <name>Co(2+)</name>
        <dbReference type="ChEBI" id="CHEBI:48828"/>
    </cofactor>
</comment>
<dbReference type="GO" id="GO:0003856">
    <property type="term" value="F:3-dehydroquinate synthase activity"/>
    <property type="evidence" value="ECO:0007669"/>
    <property type="project" value="UniProtKB-UniRule"/>
</dbReference>
<name>A0A5C6USS9_9FLAO</name>
<dbReference type="PANTHER" id="PTHR43622">
    <property type="entry name" value="3-DEHYDROQUINATE SYNTHASE"/>
    <property type="match status" value="1"/>
</dbReference>
<dbReference type="CDD" id="cd08195">
    <property type="entry name" value="DHQS"/>
    <property type="match status" value="1"/>
</dbReference>
<feature type="domain" description="3-dehydroquinate synthase N-terminal" evidence="20">
    <location>
        <begin position="54"/>
        <end position="166"/>
    </location>
</feature>
<evidence type="ECO:0000256" key="6">
    <source>
        <dbReference type="ARBA" id="ARBA00004661"/>
    </source>
</evidence>
<evidence type="ECO:0000256" key="12">
    <source>
        <dbReference type="ARBA" id="ARBA00022723"/>
    </source>
</evidence>
<evidence type="ECO:0000256" key="2">
    <source>
        <dbReference type="ARBA" id="ARBA00001911"/>
    </source>
</evidence>
<evidence type="ECO:0000256" key="11">
    <source>
        <dbReference type="ARBA" id="ARBA00022605"/>
    </source>
</evidence>
<keyword evidence="14" id="KW-0862">Zinc</keyword>
<keyword evidence="17 22" id="KW-0456">Lyase</keyword>
<dbReference type="AlphaFoldDB" id="A0A5C6USS9"/>
<comment type="similarity">
    <text evidence="7">Belongs to the sugar phosphate cyclases superfamily. Dehydroquinate synthase family.</text>
</comment>
<evidence type="ECO:0000256" key="14">
    <source>
        <dbReference type="ARBA" id="ARBA00022833"/>
    </source>
</evidence>
<keyword evidence="15" id="KW-0520">NAD</keyword>
<evidence type="ECO:0000259" key="21">
    <source>
        <dbReference type="Pfam" id="PF24621"/>
    </source>
</evidence>
<dbReference type="GO" id="GO:0009423">
    <property type="term" value="P:chorismate biosynthetic process"/>
    <property type="evidence" value="ECO:0007669"/>
    <property type="project" value="UniProtKB-UniRule"/>
</dbReference>
<evidence type="ECO:0000256" key="16">
    <source>
        <dbReference type="ARBA" id="ARBA00023141"/>
    </source>
</evidence>
<dbReference type="InterPro" id="IPR030960">
    <property type="entry name" value="DHQS/DOIS_N"/>
</dbReference>
<keyword evidence="18" id="KW-0170">Cobalt</keyword>
<evidence type="ECO:0000256" key="18">
    <source>
        <dbReference type="ARBA" id="ARBA00023285"/>
    </source>
</evidence>
<dbReference type="InterPro" id="IPR030963">
    <property type="entry name" value="DHQ_synth_fam"/>
</dbReference>
<evidence type="ECO:0000256" key="9">
    <source>
        <dbReference type="ARBA" id="ARBA00017684"/>
    </source>
</evidence>
<evidence type="ECO:0000313" key="23">
    <source>
        <dbReference type="Proteomes" id="UP000321168"/>
    </source>
</evidence>
<keyword evidence="23" id="KW-1185">Reference proteome</keyword>
<dbReference type="Gene3D" id="3.40.50.1970">
    <property type="match status" value="1"/>
</dbReference>
<evidence type="ECO:0000313" key="22">
    <source>
        <dbReference type="EMBL" id="TXC76039.1"/>
    </source>
</evidence>
<dbReference type="NCBIfam" id="TIGR01357">
    <property type="entry name" value="aroB"/>
    <property type="match status" value="1"/>
</dbReference>
<gene>
    <name evidence="22" type="primary">aroB</name>
    <name evidence="22" type="ORF">FRX97_11030</name>
</gene>
<dbReference type="SUPFAM" id="SSF56796">
    <property type="entry name" value="Dehydroquinate synthase-like"/>
    <property type="match status" value="1"/>
</dbReference>
<dbReference type="InterPro" id="IPR016037">
    <property type="entry name" value="DHQ_synth_AroB"/>
</dbReference>
<organism evidence="22 23">
    <name type="scientific">Luteibaculum oceani</name>
    <dbReference type="NCBI Taxonomy" id="1294296"/>
    <lineage>
        <taxon>Bacteria</taxon>
        <taxon>Pseudomonadati</taxon>
        <taxon>Bacteroidota</taxon>
        <taxon>Flavobacteriia</taxon>
        <taxon>Flavobacteriales</taxon>
        <taxon>Luteibaculaceae</taxon>
        <taxon>Luteibaculum</taxon>
    </lineage>
</organism>
<keyword evidence="16" id="KW-0057">Aromatic amino acid biosynthesis</keyword>
<dbReference type="EMBL" id="VORB01000011">
    <property type="protein sequence ID" value="TXC76039.1"/>
    <property type="molecule type" value="Genomic_DNA"/>
</dbReference>
<dbReference type="Gene3D" id="1.20.1090.10">
    <property type="entry name" value="Dehydroquinate synthase-like - alpha domain"/>
    <property type="match status" value="1"/>
</dbReference>
<sequence length="335" mass="37060">MLSMYNLSEITVSKAPLVTELNDLLKDKNTVALVDENVAKIYAGLFKDVWNKIILIRAGEGAKSLVYTEIVIQQLLELNIDRSSNLIAVGGGVTCDLTGFIASTIFRGINFSFIPTTLLAQVDAAIGGKNGVNFNGYKNVIGTLQHPDLIHININFLNTLSDIEFTSGMAEVIKHACIHSFGYFEFLKRNAAEIKEKNPEILLEMVRQSVEIKAQIVAKDPKEIGGRKILNYGHTYGHAIETHLNIPHGFAVSMGIIVANELAEKQTALSEKEQLEIKNLLRQFGLPTDLSSLEFNALKNKISKDKKRIQSKIDFILLEEIGSPKIKAIDLCDLP</sequence>
<dbReference type="GO" id="GO:0005737">
    <property type="term" value="C:cytoplasm"/>
    <property type="evidence" value="ECO:0007669"/>
    <property type="project" value="UniProtKB-SubCell"/>
</dbReference>
<keyword evidence="11" id="KW-0028">Amino-acid biosynthesis</keyword>
<dbReference type="Proteomes" id="UP000321168">
    <property type="component" value="Unassembled WGS sequence"/>
</dbReference>
<dbReference type="InterPro" id="IPR056179">
    <property type="entry name" value="DHQS_C"/>
</dbReference>
<dbReference type="OrthoDB" id="9806583at2"/>
<dbReference type="GO" id="GO:0008652">
    <property type="term" value="P:amino acid biosynthetic process"/>
    <property type="evidence" value="ECO:0007669"/>
    <property type="project" value="UniProtKB-KW"/>
</dbReference>
<dbReference type="Pfam" id="PF24621">
    <property type="entry name" value="DHQS_C"/>
    <property type="match status" value="1"/>
</dbReference>
<reference evidence="22 23" key="1">
    <citation type="submission" date="2019-08" db="EMBL/GenBank/DDBJ databases">
        <title>Genome of Luteibaculum oceani JCM 18817.</title>
        <authorList>
            <person name="Bowman J.P."/>
        </authorList>
    </citation>
    <scope>NUCLEOTIDE SEQUENCE [LARGE SCALE GENOMIC DNA]</scope>
    <source>
        <strain evidence="22 23">JCM 18817</strain>
    </source>
</reference>
<keyword evidence="12" id="KW-0479">Metal-binding</keyword>
<dbReference type="GO" id="GO:0009073">
    <property type="term" value="P:aromatic amino acid family biosynthetic process"/>
    <property type="evidence" value="ECO:0007669"/>
    <property type="project" value="UniProtKB-KW"/>
</dbReference>
<evidence type="ECO:0000256" key="5">
    <source>
        <dbReference type="ARBA" id="ARBA00004496"/>
    </source>
</evidence>
<comment type="pathway">
    <text evidence="6">Metabolic intermediate biosynthesis; chorismate biosynthesis; chorismate from D-erythrose 4-phosphate and phosphoenolpyruvate: step 2/7.</text>
</comment>
<comment type="cofactor">
    <cofactor evidence="2">
        <name>NAD(+)</name>
        <dbReference type="ChEBI" id="CHEBI:57540"/>
    </cofactor>
</comment>
<dbReference type="PANTHER" id="PTHR43622:SF7">
    <property type="entry name" value="3-DEHYDROQUINATE SYNTHASE, CHLOROPLASTIC"/>
    <property type="match status" value="1"/>
</dbReference>
<comment type="caution">
    <text evidence="22">The sequence shown here is derived from an EMBL/GenBank/DDBJ whole genome shotgun (WGS) entry which is preliminary data.</text>
</comment>
<evidence type="ECO:0000256" key="4">
    <source>
        <dbReference type="ARBA" id="ARBA00003485"/>
    </source>
</evidence>
<comment type="subcellular location">
    <subcellularLocation>
        <location evidence="5">Cytoplasm</location>
    </subcellularLocation>
</comment>
<evidence type="ECO:0000256" key="1">
    <source>
        <dbReference type="ARBA" id="ARBA00001393"/>
    </source>
</evidence>
<dbReference type="Pfam" id="PF01761">
    <property type="entry name" value="DHQ_synthase"/>
    <property type="match status" value="1"/>
</dbReference>
<dbReference type="PIRSF" id="PIRSF001455">
    <property type="entry name" value="DHQ_synth"/>
    <property type="match status" value="1"/>
</dbReference>
<comment type="catalytic activity">
    <reaction evidence="1">
        <text>7-phospho-2-dehydro-3-deoxy-D-arabino-heptonate = 3-dehydroquinate + phosphate</text>
        <dbReference type="Rhea" id="RHEA:21968"/>
        <dbReference type="ChEBI" id="CHEBI:32364"/>
        <dbReference type="ChEBI" id="CHEBI:43474"/>
        <dbReference type="ChEBI" id="CHEBI:58394"/>
        <dbReference type="EC" id="4.2.3.4"/>
    </reaction>
</comment>
<dbReference type="GO" id="GO:0000166">
    <property type="term" value="F:nucleotide binding"/>
    <property type="evidence" value="ECO:0007669"/>
    <property type="project" value="UniProtKB-KW"/>
</dbReference>
<evidence type="ECO:0000256" key="13">
    <source>
        <dbReference type="ARBA" id="ARBA00022741"/>
    </source>
</evidence>
<evidence type="ECO:0000256" key="15">
    <source>
        <dbReference type="ARBA" id="ARBA00023027"/>
    </source>
</evidence>
<proteinExistence type="inferred from homology"/>
<evidence type="ECO:0000256" key="19">
    <source>
        <dbReference type="NCBIfam" id="TIGR01357"/>
    </source>
</evidence>
<dbReference type="GO" id="GO:0046872">
    <property type="term" value="F:metal ion binding"/>
    <property type="evidence" value="ECO:0007669"/>
    <property type="project" value="UniProtKB-KW"/>
</dbReference>
<keyword evidence="13" id="KW-0547">Nucleotide-binding</keyword>
<keyword evidence="10" id="KW-0963">Cytoplasm</keyword>
<accession>A0A5C6USS9</accession>
<feature type="domain" description="3-dehydroquinate synthase C-terminal" evidence="21">
    <location>
        <begin position="168"/>
        <end position="307"/>
    </location>
</feature>
<dbReference type="EC" id="4.2.3.4" evidence="8 19"/>